<dbReference type="GO" id="GO:0046930">
    <property type="term" value="C:pore complex"/>
    <property type="evidence" value="ECO:0007669"/>
    <property type="project" value="InterPro"/>
</dbReference>
<comment type="subcellular location">
    <subcellularLocation>
        <location evidence="2">Nematocyst</location>
    </subcellularLocation>
    <subcellularLocation>
        <location evidence="1">Target cell membrane</location>
    </subcellularLocation>
</comment>
<evidence type="ECO:0000256" key="3">
    <source>
        <dbReference type="ARBA" id="ARBA00022537"/>
    </source>
</evidence>
<evidence type="ECO:0000313" key="7">
    <source>
        <dbReference type="Proteomes" id="UP000472267"/>
    </source>
</evidence>
<reference evidence="6" key="3">
    <citation type="submission" date="2025-09" db="UniProtKB">
        <authorList>
            <consortium name="Ensembl"/>
        </authorList>
    </citation>
    <scope>IDENTIFICATION</scope>
</reference>
<dbReference type="OMA" id="CFSSTHI"/>
<dbReference type="SUPFAM" id="SSF63724">
    <property type="entry name" value="Cytolysin/lectin"/>
    <property type="match status" value="1"/>
</dbReference>
<dbReference type="GO" id="GO:0046931">
    <property type="term" value="P:pore complex assembly"/>
    <property type="evidence" value="ECO:0007669"/>
    <property type="project" value="InterPro"/>
</dbReference>
<evidence type="ECO:0000256" key="2">
    <source>
        <dbReference type="ARBA" id="ARBA00004532"/>
    </source>
</evidence>
<evidence type="ECO:0000313" key="6">
    <source>
        <dbReference type="Ensembl" id="ENSSFAP00005005194.1"/>
    </source>
</evidence>
<dbReference type="GO" id="GO:0051715">
    <property type="term" value="P:cytolysis in another organism"/>
    <property type="evidence" value="ECO:0007669"/>
    <property type="project" value="InterPro"/>
</dbReference>
<keyword evidence="5" id="KW-0166">Nematocyst</keyword>
<accession>A0A672G299</accession>
<dbReference type="Proteomes" id="UP000472267">
    <property type="component" value="Chromosome 4"/>
</dbReference>
<evidence type="ECO:0000256" key="4">
    <source>
        <dbReference type="ARBA" id="ARBA00023298"/>
    </source>
</evidence>
<keyword evidence="3" id="KW-1052">Target cell membrane</keyword>
<dbReference type="PANTHER" id="PTHR40388:SF2">
    <property type="entry name" value="ACTINOPORIN-LIKE PROTEIN"/>
    <property type="match status" value="1"/>
</dbReference>
<dbReference type="InParanoid" id="A0A672G299"/>
<keyword evidence="7" id="KW-1185">Reference proteome</keyword>
<dbReference type="AlphaFoldDB" id="A0A672G299"/>
<keyword evidence="4" id="KW-1053">Target membrane</keyword>
<organism evidence="6 7">
    <name type="scientific">Salarias fasciatus</name>
    <name type="common">Jewelled blenny</name>
    <name type="synonym">Blennius fasciatus</name>
    <dbReference type="NCBI Taxonomy" id="181472"/>
    <lineage>
        <taxon>Eukaryota</taxon>
        <taxon>Metazoa</taxon>
        <taxon>Chordata</taxon>
        <taxon>Craniata</taxon>
        <taxon>Vertebrata</taxon>
        <taxon>Euteleostomi</taxon>
        <taxon>Actinopterygii</taxon>
        <taxon>Neopterygii</taxon>
        <taxon>Teleostei</taxon>
        <taxon>Neoteleostei</taxon>
        <taxon>Acanthomorphata</taxon>
        <taxon>Ovalentaria</taxon>
        <taxon>Blenniimorphae</taxon>
        <taxon>Blenniiformes</taxon>
        <taxon>Blennioidei</taxon>
        <taxon>Blenniidae</taxon>
        <taxon>Salariinae</taxon>
        <taxon>Salarias</taxon>
    </lineage>
</organism>
<dbReference type="Ensembl" id="ENSSFAT00005005494.1">
    <property type="protein sequence ID" value="ENSSFAP00005005194.1"/>
    <property type="gene ID" value="ENSSFAG00005003304.1"/>
</dbReference>
<evidence type="ECO:0008006" key="8">
    <source>
        <dbReference type="Google" id="ProtNLM"/>
    </source>
</evidence>
<dbReference type="InterPro" id="IPR050677">
    <property type="entry name" value="Actinoporin_PFT"/>
</dbReference>
<name>A0A672G299_SALFA</name>
<sequence>MSEPVPIDIPAAVDTGVAIAGLITAMGQAMGQVAPTHRQCFIMITNECSSFSLSSPRWYTHSGSCASPFPPTIRSHGVESALFMKTPNTACGSIGVVTYDLLNNDSNQTTEKIALMFSNPYDFNLYSNWYAVGVFDMSKECDENLYNEMYQGTSDSFIRSKADGKVLSYRGSQVTIKATMSDAYQPVMKVELSENK</sequence>
<dbReference type="Gene3D" id="2.60.270.20">
    <property type="entry name" value="Cytolysin/lectin"/>
    <property type="match status" value="1"/>
</dbReference>
<evidence type="ECO:0000256" key="5">
    <source>
        <dbReference type="ARBA" id="ARBA00023331"/>
    </source>
</evidence>
<evidence type="ECO:0000256" key="1">
    <source>
        <dbReference type="ARBA" id="ARBA00004175"/>
    </source>
</evidence>
<dbReference type="InterPro" id="IPR009104">
    <property type="entry name" value="Anemon_actinoporin-like"/>
</dbReference>
<dbReference type="GO" id="GO:0015267">
    <property type="term" value="F:channel activity"/>
    <property type="evidence" value="ECO:0007669"/>
    <property type="project" value="InterPro"/>
</dbReference>
<keyword evidence="4" id="KW-0472">Membrane</keyword>
<dbReference type="PANTHER" id="PTHR40388">
    <property type="entry name" value="BRYOPORIN"/>
    <property type="match status" value="1"/>
</dbReference>
<dbReference type="GO" id="GO:0044218">
    <property type="term" value="C:other organism cell membrane"/>
    <property type="evidence" value="ECO:0007669"/>
    <property type="project" value="UniProtKB-KW"/>
</dbReference>
<dbReference type="GO" id="GO:0042151">
    <property type="term" value="C:nematocyst"/>
    <property type="evidence" value="ECO:0007669"/>
    <property type="project" value="UniProtKB-SubCell"/>
</dbReference>
<reference evidence="6" key="1">
    <citation type="submission" date="2019-06" db="EMBL/GenBank/DDBJ databases">
        <authorList>
            <consortium name="Wellcome Sanger Institute Data Sharing"/>
        </authorList>
    </citation>
    <scope>NUCLEOTIDE SEQUENCE [LARGE SCALE GENOMIC DNA]</scope>
</reference>
<dbReference type="InterPro" id="IPR015926">
    <property type="entry name" value="Cytolysin/lectin"/>
</dbReference>
<reference evidence="6" key="2">
    <citation type="submission" date="2025-08" db="UniProtKB">
        <authorList>
            <consortium name="Ensembl"/>
        </authorList>
    </citation>
    <scope>IDENTIFICATION</scope>
</reference>
<dbReference type="Pfam" id="PF06369">
    <property type="entry name" value="Anemone_cytotox"/>
    <property type="match status" value="1"/>
</dbReference>
<dbReference type="GO" id="GO:0006812">
    <property type="term" value="P:monoatomic cation transport"/>
    <property type="evidence" value="ECO:0007669"/>
    <property type="project" value="InterPro"/>
</dbReference>
<protein>
    <recommendedName>
        <fullName evidence="8">DELTA-sagatoxin-Srs1a</fullName>
    </recommendedName>
</protein>
<proteinExistence type="predicted"/>